<dbReference type="PROSITE" id="PS50110">
    <property type="entry name" value="RESPONSE_REGULATORY"/>
    <property type="match status" value="1"/>
</dbReference>
<dbReference type="InterPro" id="IPR005467">
    <property type="entry name" value="His_kinase_dom"/>
</dbReference>
<dbReference type="Gene3D" id="1.10.287.130">
    <property type="match status" value="1"/>
</dbReference>
<dbReference type="STRING" id="1925591.BI308_12565"/>
<dbReference type="PANTHER" id="PTHR43047:SF72">
    <property type="entry name" value="OSMOSENSING HISTIDINE PROTEIN KINASE SLN1"/>
    <property type="match status" value="1"/>
</dbReference>
<dbReference type="Gene3D" id="3.40.50.2300">
    <property type="match status" value="1"/>
</dbReference>
<dbReference type="Proteomes" id="UP000183940">
    <property type="component" value="Unassembled WGS sequence"/>
</dbReference>
<dbReference type="Pfam" id="PF02518">
    <property type="entry name" value="HATPase_c"/>
    <property type="match status" value="1"/>
</dbReference>
<dbReference type="AlphaFoldDB" id="A0A1L9QR67"/>
<evidence type="ECO:0000259" key="18">
    <source>
        <dbReference type="PROSITE" id="PS50885"/>
    </source>
</evidence>
<evidence type="ECO:0000259" key="16">
    <source>
        <dbReference type="PROSITE" id="PS50109"/>
    </source>
</evidence>
<dbReference type="InterPro" id="IPR003660">
    <property type="entry name" value="HAMP_dom"/>
</dbReference>
<keyword evidence="6" id="KW-0808">Transferase</keyword>
<dbReference type="CDD" id="cd17546">
    <property type="entry name" value="REC_hyHK_CKI1_RcsC-like"/>
    <property type="match status" value="1"/>
</dbReference>
<evidence type="ECO:0000256" key="7">
    <source>
        <dbReference type="ARBA" id="ARBA00022741"/>
    </source>
</evidence>
<feature type="domain" description="Response regulatory" evidence="17">
    <location>
        <begin position="679"/>
        <end position="795"/>
    </location>
</feature>
<keyword evidence="5 14" id="KW-0597">Phosphoprotein</keyword>
<dbReference type="InterPro" id="IPR001789">
    <property type="entry name" value="Sig_transdc_resp-reg_receiver"/>
</dbReference>
<comment type="subcellular location">
    <subcellularLocation>
        <location evidence="2">Membrane</location>
    </subcellularLocation>
</comment>
<dbReference type="CDD" id="cd18774">
    <property type="entry name" value="PDC2_HK_sensor"/>
    <property type="match status" value="1"/>
</dbReference>
<dbReference type="GO" id="GO:0005524">
    <property type="term" value="F:ATP binding"/>
    <property type="evidence" value="ECO:0007669"/>
    <property type="project" value="UniProtKB-KW"/>
</dbReference>
<evidence type="ECO:0000256" key="9">
    <source>
        <dbReference type="ARBA" id="ARBA00022840"/>
    </source>
</evidence>
<evidence type="ECO:0000256" key="8">
    <source>
        <dbReference type="ARBA" id="ARBA00022777"/>
    </source>
</evidence>
<evidence type="ECO:0000256" key="4">
    <source>
        <dbReference type="ARBA" id="ARBA00012438"/>
    </source>
</evidence>
<proteinExistence type="inferred from homology"/>
<keyword evidence="11 15" id="KW-0472">Membrane</keyword>
<dbReference type="FunFam" id="3.30.565.10:FF:000010">
    <property type="entry name" value="Sensor histidine kinase RcsC"/>
    <property type="match status" value="1"/>
</dbReference>
<dbReference type="PROSITE" id="PS50109">
    <property type="entry name" value="HIS_KIN"/>
    <property type="match status" value="1"/>
</dbReference>
<keyword evidence="7" id="KW-0547">Nucleotide-binding</keyword>
<name>A0A1L9QR67_9CYAN</name>
<dbReference type="InterPro" id="IPR003594">
    <property type="entry name" value="HATPase_dom"/>
</dbReference>
<feature type="transmembrane region" description="Helical" evidence="15">
    <location>
        <begin position="14"/>
        <end position="35"/>
    </location>
</feature>
<evidence type="ECO:0000256" key="15">
    <source>
        <dbReference type="SAM" id="Phobius"/>
    </source>
</evidence>
<dbReference type="EMBL" id="MLAW01000020">
    <property type="protein sequence ID" value="OJJ25178.1"/>
    <property type="molecule type" value="Genomic_DNA"/>
</dbReference>
<protein>
    <recommendedName>
        <fullName evidence="13">Circadian input-output histidine kinase CikA</fullName>
        <ecNumber evidence="4">2.7.13.3</ecNumber>
    </recommendedName>
</protein>
<evidence type="ECO:0000313" key="20">
    <source>
        <dbReference type="Proteomes" id="UP000183940"/>
    </source>
</evidence>
<keyword evidence="12" id="KW-0131">Cell cycle</keyword>
<dbReference type="GO" id="GO:0005886">
    <property type="term" value="C:plasma membrane"/>
    <property type="evidence" value="ECO:0007669"/>
    <property type="project" value="TreeGrafter"/>
</dbReference>
<dbReference type="Pfam" id="PF00512">
    <property type="entry name" value="HisKA"/>
    <property type="match status" value="1"/>
</dbReference>
<comment type="similarity">
    <text evidence="3">In the N-terminal section; belongs to the phytochrome family.</text>
</comment>
<evidence type="ECO:0000256" key="13">
    <source>
        <dbReference type="ARBA" id="ARBA00074306"/>
    </source>
</evidence>
<evidence type="ECO:0000256" key="6">
    <source>
        <dbReference type="ARBA" id="ARBA00022679"/>
    </source>
</evidence>
<dbReference type="SMART" id="SM00388">
    <property type="entry name" value="HisKA"/>
    <property type="match status" value="1"/>
</dbReference>
<dbReference type="PRINTS" id="PR00344">
    <property type="entry name" value="BCTRLSENSOR"/>
</dbReference>
<evidence type="ECO:0000256" key="5">
    <source>
        <dbReference type="ARBA" id="ARBA00022553"/>
    </source>
</evidence>
<keyword evidence="10" id="KW-0902">Two-component regulatory system</keyword>
<evidence type="ECO:0000256" key="11">
    <source>
        <dbReference type="ARBA" id="ARBA00023136"/>
    </source>
</evidence>
<dbReference type="CDD" id="cd16922">
    <property type="entry name" value="HATPase_EvgS-ArcB-TorS-like"/>
    <property type="match status" value="1"/>
</dbReference>
<evidence type="ECO:0000256" key="3">
    <source>
        <dbReference type="ARBA" id="ARBA00006402"/>
    </source>
</evidence>
<dbReference type="InterPro" id="IPR003661">
    <property type="entry name" value="HisK_dim/P_dom"/>
</dbReference>
<keyword evidence="15" id="KW-1133">Transmembrane helix</keyword>
<dbReference type="SMART" id="SM00387">
    <property type="entry name" value="HATPase_c"/>
    <property type="match status" value="1"/>
</dbReference>
<comment type="catalytic activity">
    <reaction evidence="1">
        <text>ATP + protein L-histidine = ADP + protein N-phospho-L-histidine.</text>
        <dbReference type="EC" id="2.7.13.3"/>
    </reaction>
</comment>
<dbReference type="EC" id="2.7.13.3" evidence="4"/>
<dbReference type="SUPFAM" id="SSF52172">
    <property type="entry name" value="CheY-like"/>
    <property type="match status" value="1"/>
</dbReference>
<dbReference type="CDD" id="cd00082">
    <property type="entry name" value="HisKA"/>
    <property type="match status" value="1"/>
</dbReference>
<feature type="domain" description="HAMP" evidence="18">
    <location>
        <begin position="348"/>
        <end position="400"/>
    </location>
</feature>
<evidence type="ECO:0000256" key="10">
    <source>
        <dbReference type="ARBA" id="ARBA00023012"/>
    </source>
</evidence>
<accession>A0A1L9QR67</accession>
<dbReference type="InterPro" id="IPR036890">
    <property type="entry name" value="HATPase_C_sf"/>
</dbReference>
<dbReference type="SUPFAM" id="SSF55874">
    <property type="entry name" value="ATPase domain of HSP90 chaperone/DNA topoisomerase II/histidine kinase"/>
    <property type="match status" value="1"/>
</dbReference>
<dbReference type="SUPFAM" id="SSF158472">
    <property type="entry name" value="HAMP domain-like"/>
    <property type="match status" value="1"/>
</dbReference>
<keyword evidence="8" id="KW-0418">Kinase</keyword>
<organism evidence="19 20">
    <name type="scientific">Roseofilum reptotaenium AO1-A</name>
    <dbReference type="NCBI Taxonomy" id="1925591"/>
    <lineage>
        <taxon>Bacteria</taxon>
        <taxon>Bacillati</taxon>
        <taxon>Cyanobacteriota</taxon>
        <taxon>Cyanophyceae</taxon>
        <taxon>Desertifilales</taxon>
        <taxon>Desertifilaceae</taxon>
        <taxon>Roseofilum</taxon>
    </lineage>
</organism>
<evidence type="ECO:0000256" key="1">
    <source>
        <dbReference type="ARBA" id="ARBA00000085"/>
    </source>
</evidence>
<keyword evidence="20" id="KW-1185">Reference proteome</keyword>
<dbReference type="Pfam" id="PF00072">
    <property type="entry name" value="Response_reg"/>
    <property type="match status" value="1"/>
</dbReference>
<evidence type="ECO:0000259" key="17">
    <source>
        <dbReference type="PROSITE" id="PS50110"/>
    </source>
</evidence>
<dbReference type="Pfam" id="PF00672">
    <property type="entry name" value="HAMP"/>
    <property type="match status" value="1"/>
</dbReference>
<dbReference type="FunFam" id="1.10.287.130:FF:000038">
    <property type="entry name" value="Sensory transduction histidine kinase"/>
    <property type="match status" value="1"/>
</dbReference>
<dbReference type="Gene3D" id="3.30.565.10">
    <property type="entry name" value="Histidine kinase-like ATPase, C-terminal domain"/>
    <property type="match status" value="1"/>
</dbReference>
<sequence>MLSRRFLGSLSNRLLVTLVAIGFISLTTLVGVVIWQMRRILTQQTGESFQALAISSSQRLVGELAREVELLTNLSEDGSFFFGEFTGKNELSDRERAKRLQDQEMAWMNDDEDLQVVIWGHPVKTYLDRFIRKFPAHTQIVYLDRFGSLVTFGGVLPKNFYYGDQDWWHPIWNDGKSKFSTRQLAVEPGQSETLVEIMIPVRLLNTQSAVGILRAHFRIDSLDIFQDFSALNEVGVLSIVDREGIIVHSSQPERVGSQLPLATRDRLANTSIGWCRDRDREGEDTIFGYAQLNPNPKQAYLEDLGWTLVVQKSTDKALATVSYLSLVAILGATGVLIVVLLASHWIAKQFTRPIEELTQTASAMAAGDLQCQAKITGTDEFRALGRAFNSMTAQLRQSICTLEERVQTRTAELEMAKEQAEVANHAKSEFLANMSHELRTPLNAILGYAQILTYSRALETPEQKQVNVIYQSGQHLLTLINDILDLAKIEARKLEIEPVPLYLPALLQSVVEMCKIKAQQKGIDFIYQPSNRLPKGIATDEKRLRQVLINLLGNAIKFTDWGSVTLHIDVLSESDKEVQLFFQIIDTGVGIATEHLAHLFEAFEQVGDRQKKSEGTGLGLAISQRIVHLMGGTIEVKSRLGQGSEFSFVIHLAKVDDWEQPLEKMQQNRIIGYVGQRLTLLIVDDRWENRAVLVNLLEPLGFKTIEAENGEEGLEKLRKWQADFLITDLAMPVMDGFQLIDAIRHSQDLKEMKILVSSASVSGKDQQRSIDAGGDCFLPKPVNAQELYAIVSDCLNLEWIYEGLELTETSKSKRSEVEENVIVPPPEYLKELLELAHQADIDSIWQEIHTWEGQYQQFATLIIDFADEFKVEEIEALLQQHLERL</sequence>
<evidence type="ECO:0000256" key="2">
    <source>
        <dbReference type="ARBA" id="ARBA00004370"/>
    </source>
</evidence>
<dbReference type="Gene3D" id="6.10.340.10">
    <property type="match status" value="1"/>
</dbReference>
<dbReference type="InterPro" id="IPR011006">
    <property type="entry name" value="CheY-like_superfamily"/>
</dbReference>
<feature type="transmembrane region" description="Helical" evidence="15">
    <location>
        <begin position="321"/>
        <end position="347"/>
    </location>
</feature>
<keyword evidence="9" id="KW-0067">ATP-binding</keyword>
<evidence type="ECO:0000313" key="19">
    <source>
        <dbReference type="EMBL" id="OJJ25178.1"/>
    </source>
</evidence>
<dbReference type="SUPFAM" id="SSF47384">
    <property type="entry name" value="Homodimeric domain of signal transducing histidine kinase"/>
    <property type="match status" value="1"/>
</dbReference>
<comment type="caution">
    <text evidence="19">The sequence shown here is derived from an EMBL/GenBank/DDBJ whole genome shotgun (WGS) entry which is preliminary data.</text>
</comment>
<dbReference type="InterPro" id="IPR036097">
    <property type="entry name" value="HisK_dim/P_sf"/>
</dbReference>
<dbReference type="SMART" id="SM00304">
    <property type="entry name" value="HAMP"/>
    <property type="match status" value="1"/>
</dbReference>
<dbReference type="SMART" id="SM00448">
    <property type="entry name" value="REC"/>
    <property type="match status" value="1"/>
</dbReference>
<dbReference type="CDD" id="cd06225">
    <property type="entry name" value="HAMP"/>
    <property type="match status" value="1"/>
</dbReference>
<dbReference type="InterPro" id="IPR004358">
    <property type="entry name" value="Sig_transdc_His_kin-like_C"/>
</dbReference>
<feature type="domain" description="Histidine kinase" evidence="16">
    <location>
        <begin position="433"/>
        <end position="654"/>
    </location>
</feature>
<dbReference type="GO" id="GO:0000155">
    <property type="term" value="F:phosphorelay sensor kinase activity"/>
    <property type="evidence" value="ECO:0007669"/>
    <property type="project" value="InterPro"/>
</dbReference>
<keyword evidence="15" id="KW-0812">Transmembrane</keyword>
<dbReference type="GO" id="GO:0009927">
    <property type="term" value="F:histidine phosphotransfer kinase activity"/>
    <property type="evidence" value="ECO:0007669"/>
    <property type="project" value="TreeGrafter"/>
</dbReference>
<evidence type="ECO:0000256" key="12">
    <source>
        <dbReference type="ARBA" id="ARBA00023306"/>
    </source>
</evidence>
<dbReference type="PANTHER" id="PTHR43047">
    <property type="entry name" value="TWO-COMPONENT HISTIDINE PROTEIN KINASE"/>
    <property type="match status" value="1"/>
</dbReference>
<feature type="modified residue" description="4-aspartylphosphate" evidence="14">
    <location>
        <position position="728"/>
    </location>
</feature>
<gene>
    <name evidence="19" type="ORF">BI308_12565</name>
</gene>
<reference evidence="19" key="1">
    <citation type="submission" date="2016-10" db="EMBL/GenBank/DDBJ databases">
        <title>CRISPR-Cas defence system in Roseofilum reptotaenium: evidence of a bacteriophage-cyanobacterium arms race in the coral black band disease.</title>
        <authorList>
            <person name="Buerger P."/>
            <person name="Wood-Charlson E.M."/>
            <person name="Weynberg K.D."/>
            <person name="Willis B."/>
            <person name="Van Oppen M.J."/>
        </authorList>
    </citation>
    <scope>NUCLEOTIDE SEQUENCE [LARGE SCALE GENOMIC DNA]</scope>
    <source>
        <strain evidence="19">AO1-A</strain>
    </source>
</reference>
<evidence type="ECO:0000256" key="14">
    <source>
        <dbReference type="PROSITE-ProRule" id="PRU00169"/>
    </source>
</evidence>
<dbReference type="PROSITE" id="PS50885">
    <property type="entry name" value="HAMP"/>
    <property type="match status" value="1"/>
</dbReference>